<evidence type="ECO:0000313" key="3">
    <source>
        <dbReference type="EMBL" id="KZV82284.1"/>
    </source>
</evidence>
<dbReference type="Proteomes" id="UP000077266">
    <property type="component" value="Unassembled WGS sequence"/>
</dbReference>
<proteinExistence type="predicted"/>
<dbReference type="InterPro" id="IPR001223">
    <property type="entry name" value="Glyco_hydro18_cat"/>
</dbReference>
<dbReference type="SUPFAM" id="SSF51445">
    <property type="entry name" value="(Trans)glycosidases"/>
    <property type="match status" value="1"/>
</dbReference>
<organism evidence="3 4">
    <name type="scientific">Exidia glandulosa HHB12029</name>
    <dbReference type="NCBI Taxonomy" id="1314781"/>
    <lineage>
        <taxon>Eukaryota</taxon>
        <taxon>Fungi</taxon>
        <taxon>Dikarya</taxon>
        <taxon>Basidiomycota</taxon>
        <taxon>Agaricomycotina</taxon>
        <taxon>Agaricomycetes</taxon>
        <taxon>Auriculariales</taxon>
        <taxon>Exidiaceae</taxon>
        <taxon>Exidia</taxon>
    </lineage>
</organism>
<sequence length="1004" mass="108304">MYLADSRTKLGTTARTLLTSYVASLYSLEWAPCVGTKCISASQFGTIASAVKVGLGSLDLSLTTPNNFWSLSGVNTITANFTRDVEFINLLTHGGTDPTPNDQDAILDAVIRAGKAGMAPNFMLMGIPFYGRSTSGATSSCIGSGDLGQGTYPFFAVQSLYSSDGFYAQEALQEIYLDPDTGVSGGQLSDGSIVYSDTPYSVSKKARLSQDNCMGGISVFSVDQDDDASTMTQSIYWPGGLSPTAEEITDSLDISALDSQGNLRTDAWDSFTSQVANSFPYIGAVGTYRVLVLGALKMQTQVANRLRLFLTEPELSIDNFDVYVTWESKALDYTIANITGLGGDYWSCENPFGQSIPCPGWFDFDSVFPSPSDTRWDSVKWTLKDGDGFREFLMNGTGLDTNQLVPGSFFVHRDLETCNVGPTQNPCPPASPGCQQRRDNVTPTLRKRIDGDPYDPPDNCRTSWDGIFVAPKDYFVNPVDMINSYVDTSDNIASYYRLLAVEDDQSVAVLADLLERTLTTVSLGNETIGNLKAYMDEVHFDQALQQVFDQAHARASVGEVVSTILLGVLGFIPGVGEIADLFLGGVDAFGIFSKFVDAATLTGTLAKDSRILRLFGRGGLATEADISAAAEDVELGLSDTSLATRGSLGKSVDTVTDKIAQCGTSDLGSLALDGLSLGSSLLDPSDAVTPSTLERRKKPVAQPCLFKITSTNQLRGKDYVDRCTEGNGLLDFPDDPANPTSVSKITFNDCKEGPHRKDCTCDHLIEILEFIDIFRDKIKDAGELDALCQAMDSVGIASTDEMANLINGLDSQKDPLEDGRQNLRPLFGTDTVFKPAGVKAGVFGFAAGTVASPNKLRGQFRNDMSLMYQVLNDYMVAQTPVRNAVADAADDILEGWHGKLQGNDAALSSFEKIWKPVSDGDPRRAFRRQTDSALQKFFLNLARISKPKEQNTVSAPKDPASRNTPKTKELAGASAEEVDCKKSKAPVAGPSTGTRRRRALSVEM</sequence>
<dbReference type="PROSITE" id="PS51910">
    <property type="entry name" value="GH18_2"/>
    <property type="match status" value="1"/>
</dbReference>
<dbReference type="InterPro" id="IPR017853">
    <property type="entry name" value="GH"/>
</dbReference>
<evidence type="ECO:0000259" key="2">
    <source>
        <dbReference type="PROSITE" id="PS51910"/>
    </source>
</evidence>
<name>A0A165CDQ3_EXIGL</name>
<dbReference type="Gene3D" id="3.10.50.10">
    <property type="match status" value="1"/>
</dbReference>
<feature type="domain" description="GH18" evidence="2">
    <location>
        <begin position="1"/>
        <end position="238"/>
    </location>
</feature>
<dbReference type="OrthoDB" id="73875at2759"/>
<dbReference type="InterPro" id="IPR029070">
    <property type="entry name" value="Chitinase_insertion_sf"/>
</dbReference>
<dbReference type="GO" id="GO:0005975">
    <property type="term" value="P:carbohydrate metabolic process"/>
    <property type="evidence" value="ECO:0007669"/>
    <property type="project" value="InterPro"/>
</dbReference>
<keyword evidence="4" id="KW-1185">Reference proteome</keyword>
<dbReference type="EMBL" id="KV426334">
    <property type="protein sequence ID" value="KZV82284.1"/>
    <property type="molecule type" value="Genomic_DNA"/>
</dbReference>
<feature type="region of interest" description="Disordered" evidence="1">
    <location>
        <begin position="948"/>
        <end position="1004"/>
    </location>
</feature>
<protein>
    <recommendedName>
        <fullName evidence="2">GH18 domain-containing protein</fullName>
    </recommendedName>
</protein>
<evidence type="ECO:0000256" key="1">
    <source>
        <dbReference type="SAM" id="MobiDB-lite"/>
    </source>
</evidence>
<feature type="compositionally biased region" description="Basic residues" evidence="1">
    <location>
        <begin position="994"/>
        <end position="1004"/>
    </location>
</feature>
<dbReference type="Gene3D" id="3.20.20.80">
    <property type="entry name" value="Glycosidases"/>
    <property type="match status" value="1"/>
</dbReference>
<reference evidence="3 4" key="1">
    <citation type="journal article" date="2016" name="Mol. Biol. Evol.">
        <title>Comparative Genomics of Early-Diverging Mushroom-Forming Fungi Provides Insights into the Origins of Lignocellulose Decay Capabilities.</title>
        <authorList>
            <person name="Nagy L.G."/>
            <person name="Riley R."/>
            <person name="Tritt A."/>
            <person name="Adam C."/>
            <person name="Daum C."/>
            <person name="Floudas D."/>
            <person name="Sun H."/>
            <person name="Yadav J.S."/>
            <person name="Pangilinan J."/>
            <person name="Larsson K.H."/>
            <person name="Matsuura K."/>
            <person name="Barry K."/>
            <person name="Labutti K."/>
            <person name="Kuo R."/>
            <person name="Ohm R.A."/>
            <person name="Bhattacharya S.S."/>
            <person name="Shirouzu T."/>
            <person name="Yoshinaga Y."/>
            <person name="Martin F.M."/>
            <person name="Grigoriev I.V."/>
            <person name="Hibbett D.S."/>
        </authorList>
    </citation>
    <scope>NUCLEOTIDE SEQUENCE [LARGE SCALE GENOMIC DNA]</scope>
    <source>
        <strain evidence="3 4">HHB12029</strain>
    </source>
</reference>
<dbReference type="Pfam" id="PF00704">
    <property type="entry name" value="Glyco_hydro_18"/>
    <property type="match status" value="1"/>
</dbReference>
<dbReference type="STRING" id="1314781.A0A165CDQ3"/>
<gene>
    <name evidence="3" type="ORF">EXIGLDRAFT_729924</name>
</gene>
<accession>A0A165CDQ3</accession>
<dbReference type="InParanoid" id="A0A165CDQ3"/>
<dbReference type="AlphaFoldDB" id="A0A165CDQ3"/>
<evidence type="ECO:0000313" key="4">
    <source>
        <dbReference type="Proteomes" id="UP000077266"/>
    </source>
</evidence>